<dbReference type="EMBL" id="VUMH01000011">
    <property type="protein sequence ID" value="MSS28537.1"/>
    <property type="molecule type" value="Genomic_DNA"/>
</dbReference>
<sequence length="102" mass="11343">MKTEEKSSGGWLSWLTAVGGWLLCAAMCLVLTIRLEVWPRAYDFVFPAVVAVLFSNILVFMFMASRYGAHAGKLFRAVCRVCLSEGALLLLLYGWGRFFIGA</sequence>
<keyword evidence="1" id="KW-0472">Membrane</keyword>
<comment type="caution">
    <text evidence="2">The sequence shown here is derived from an EMBL/GenBank/DDBJ whole genome shotgun (WGS) entry which is preliminary data.</text>
</comment>
<feature type="transmembrane region" description="Helical" evidence="1">
    <location>
        <begin position="77"/>
        <end position="96"/>
    </location>
</feature>
<protein>
    <submittedName>
        <fullName evidence="2">Uncharacterized protein</fullName>
    </submittedName>
</protein>
<proteinExistence type="predicted"/>
<feature type="transmembrane region" description="Helical" evidence="1">
    <location>
        <begin position="45"/>
        <end position="65"/>
    </location>
</feature>
<keyword evidence="1" id="KW-0812">Transmembrane</keyword>
<organism evidence="2 3">
    <name type="scientific">Desulfovibrio porci</name>
    <dbReference type="NCBI Taxonomy" id="2605782"/>
    <lineage>
        <taxon>Bacteria</taxon>
        <taxon>Pseudomonadati</taxon>
        <taxon>Thermodesulfobacteriota</taxon>
        <taxon>Desulfovibrionia</taxon>
        <taxon>Desulfovibrionales</taxon>
        <taxon>Desulfovibrionaceae</taxon>
        <taxon>Desulfovibrio</taxon>
    </lineage>
</organism>
<evidence type="ECO:0000313" key="2">
    <source>
        <dbReference type="EMBL" id="MSS28537.1"/>
    </source>
</evidence>
<keyword evidence="1" id="KW-1133">Transmembrane helix</keyword>
<reference evidence="2 3" key="1">
    <citation type="submission" date="2019-09" db="EMBL/GenBank/DDBJ databases">
        <title>In-depth cultivation of the pig gut microbiome towards novel bacterial diversity and tailored functional studies.</title>
        <authorList>
            <person name="Wylensek D."/>
            <person name="Hitch T.C.A."/>
            <person name="Clavel T."/>
        </authorList>
    </citation>
    <scope>NUCLEOTIDE SEQUENCE [LARGE SCALE GENOMIC DNA]</scope>
    <source>
        <strain evidence="2 3">PG-178-WT-4</strain>
    </source>
</reference>
<dbReference type="Proteomes" id="UP000477488">
    <property type="component" value="Unassembled WGS sequence"/>
</dbReference>
<gene>
    <name evidence="2" type="ORF">FYJ44_10950</name>
</gene>
<accession>A0A6L5XMW9</accession>
<keyword evidence="3" id="KW-1185">Reference proteome</keyword>
<dbReference type="AlphaFoldDB" id="A0A6L5XMW9"/>
<evidence type="ECO:0000313" key="3">
    <source>
        <dbReference type="Proteomes" id="UP000477488"/>
    </source>
</evidence>
<evidence type="ECO:0000256" key="1">
    <source>
        <dbReference type="SAM" id="Phobius"/>
    </source>
</evidence>
<name>A0A6L5XMW9_9BACT</name>
<feature type="transmembrane region" description="Helical" evidence="1">
    <location>
        <begin position="12"/>
        <end position="33"/>
    </location>
</feature>